<sequence>MAKKNRPSPLIAPLTEPIDCACVIHGNAYSWNYVERLYSMLSRHLTPGVRLHVYTEAHRVVPAPFIKHELLDWNIGGPKKAWWYKMQMFNAKAYHKGPMLYLDLDVVITSNIDWICRLPLQYFWAVRDFKYLWRETQYAMNSSIMWWDTWQYAPLWREFSSQDIRTVTKQYHGDQDYLDVKIPKSQLRYFDTEMIRSWRWQALDGGYNFKKRTYLAPGTGTNIANNTSVLVFHGHPKPDQIQDPVIIQHWQ</sequence>
<reference evidence="2" key="1">
    <citation type="submission" date="2020-04" db="EMBL/GenBank/DDBJ databases">
        <authorList>
            <person name="Chiriac C."/>
            <person name="Salcher M."/>
            <person name="Ghai R."/>
            <person name="Kavagutti S V."/>
        </authorList>
    </citation>
    <scope>NUCLEOTIDE SEQUENCE</scope>
</reference>
<organism evidence="2">
    <name type="scientific">uncultured Caudovirales phage</name>
    <dbReference type="NCBI Taxonomy" id="2100421"/>
    <lineage>
        <taxon>Viruses</taxon>
        <taxon>Duplodnaviria</taxon>
        <taxon>Heunggongvirae</taxon>
        <taxon>Uroviricota</taxon>
        <taxon>Caudoviricetes</taxon>
        <taxon>Peduoviridae</taxon>
        <taxon>Maltschvirus</taxon>
        <taxon>Maltschvirus maltsch</taxon>
    </lineage>
</organism>
<keyword evidence="2" id="KW-0808">Transferase</keyword>
<accession>A0A6J5P6L9</accession>
<evidence type="ECO:0000313" key="1">
    <source>
        <dbReference type="EMBL" id="CAB4164124.1"/>
    </source>
</evidence>
<proteinExistence type="predicted"/>
<dbReference type="EMBL" id="LR796758">
    <property type="protein sequence ID" value="CAB4164124.1"/>
    <property type="molecule type" value="Genomic_DNA"/>
</dbReference>
<dbReference type="EMBL" id="LR796776">
    <property type="protein sequence ID" value="CAB4165636.1"/>
    <property type="molecule type" value="Genomic_DNA"/>
</dbReference>
<dbReference type="Gene3D" id="3.90.550.10">
    <property type="entry name" value="Spore Coat Polysaccharide Biosynthesis Protein SpsA, Chain A"/>
    <property type="match status" value="1"/>
</dbReference>
<dbReference type="EMBL" id="LR797099">
    <property type="protein sequence ID" value="CAB4186714.1"/>
    <property type="molecule type" value="Genomic_DNA"/>
</dbReference>
<evidence type="ECO:0000313" key="4">
    <source>
        <dbReference type="EMBL" id="CAB4220905.1"/>
    </source>
</evidence>
<evidence type="ECO:0000313" key="2">
    <source>
        <dbReference type="EMBL" id="CAB4165636.1"/>
    </source>
</evidence>
<name>A0A6J5P6L9_9CAUD</name>
<protein>
    <submittedName>
        <fullName evidence="2">Glycosyl transferase, family 8</fullName>
    </submittedName>
</protein>
<dbReference type="GO" id="GO:0016740">
    <property type="term" value="F:transferase activity"/>
    <property type="evidence" value="ECO:0007669"/>
    <property type="project" value="UniProtKB-KW"/>
</dbReference>
<dbReference type="SUPFAM" id="SSF53448">
    <property type="entry name" value="Nucleotide-diphospho-sugar transferases"/>
    <property type="match status" value="1"/>
</dbReference>
<dbReference type="InterPro" id="IPR029044">
    <property type="entry name" value="Nucleotide-diphossugar_trans"/>
</dbReference>
<gene>
    <name evidence="3" type="ORF">UFOVP1146_60</name>
    <name evidence="4" type="ORF">UFOVP1638_85</name>
    <name evidence="1" type="ORF">UFOVP812_393</name>
    <name evidence="2" type="ORF">UFOVP818_172</name>
</gene>
<evidence type="ECO:0000313" key="3">
    <source>
        <dbReference type="EMBL" id="CAB4186714.1"/>
    </source>
</evidence>
<dbReference type="EMBL" id="LR797502">
    <property type="protein sequence ID" value="CAB4220905.1"/>
    <property type="molecule type" value="Genomic_DNA"/>
</dbReference>